<dbReference type="Proteomes" id="UP000287651">
    <property type="component" value="Unassembled WGS sequence"/>
</dbReference>
<dbReference type="EMBL" id="AMZH03000374">
    <property type="protein sequence ID" value="RRT84079.1"/>
    <property type="molecule type" value="Genomic_DNA"/>
</dbReference>
<feature type="region of interest" description="Disordered" evidence="1">
    <location>
        <begin position="13"/>
        <end position="40"/>
    </location>
</feature>
<accession>A0A427B6F6</accession>
<evidence type="ECO:0000313" key="2">
    <source>
        <dbReference type="EMBL" id="RRT84079.1"/>
    </source>
</evidence>
<proteinExistence type="predicted"/>
<evidence type="ECO:0000313" key="3">
    <source>
        <dbReference type="Proteomes" id="UP000287651"/>
    </source>
</evidence>
<protein>
    <submittedName>
        <fullName evidence="2">Uncharacterized protein</fullName>
    </submittedName>
</protein>
<sequence length="87" mass="8862">MSLADFEYEIENDYGVRGKESSNHGSDKVGQEDASFGPPRANCACVTARGGKGEEGRGLEGGKMAIGLEREAVGSAMGGSGSILPPG</sequence>
<reference evidence="2 3" key="1">
    <citation type="journal article" date="2014" name="Agronomy (Basel)">
        <title>A Draft Genome Sequence for Ensete ventricosum, the Drought-Tolerant Tree Against Hunger.</title>
        <authorList>
            <person name="Harrison J."/>
            <person name="Moore K.A."/>
            <person name="Paszkiewicz K."/>
            <person name="Jones T."/>
            <person name="Grant M."/>
            <person name="Ambacheew D."/>
            <person name="Muzemil S."/>
            <person name="Studholme D.J."/>
        </authorList>
    </citation>
    <scope>NUCLEOTIDE SEQUENCE [LARGE SCALE GENOMIC DNA]</scope>
</reference>
<organism evidence="2 3">
    <name type="scientific">Ensete ventricosum</name>
    <name type="common">Abyssinian banana</name>
    <name type="synonym">Musa ensete</name>
    <dbReference type="NCBI Taxonomy" id="4639"/>
    <lineage>
        <taxon>Eukaryota</taxon>
        <taxon>Viridiplantae</taxon>
        <taxon>Streptophyta</taxon>
        <taxon>Embryophyta</taxon>
        <taxon>Tracheophyta</taxon>
        <taxon>Spermatophyta</taxon>
        <taxon>Magnoliopsida</taxon>
        <taxon>Liliopsida</taxon>
        <taxon>Zingiberales</taxon>
        <taxon>Musaceae</taxon>
        <taxon>Ensete</taxon>
    </lineage>
</organism>
<evidence type="ECO:0000256" key="1">
    <source>
        <dbReference type="SAM" id="MobiDB-lite"/>
    </source>
</evidence>
<dbReference type="AlphaFoldDB" id="A0A427B6F6"/>
<gene>
    <name evidence="2" type="ORF">B296_00015233</name>
</gene>
<feature type="compositionally biased region" description="Basic and acidic residues" evidence="1">
    <location>
        <begin position="14"/>
        <end position="31"/>
    </location>
</feature>
<name>A0A427B6F6_ENSVE</name>
<comment type="caution">
    <text evidence="2">The sequence shown here is derived from an EMBL/GenBank/DDBJ whole genome shotgun (WGS) entry which is preliminary data.</text>
</comment>